<dbReference type="Pfam" id="PF13715">
    <property type="entry name" value="CarbopepD_reg_2"/>
    <property type="match status" value="1"/>
</dbReference>
<dbReference type="InterPro" id="IPR039426">
    <property type="entry name" value="TonB-dep_rcpt-like"/>
</dbReference>
<dbReference type="InterPro" id="IPR012910">
    <property type="entry name" value="Plug_dom"/>
</dbReference>
<protein>
    <submittedName>
        <fullName evidence="3">SusC/RagA family TonB-linked outer membrane protein</fullName>
    </submittedName>
</protein>
<sequence>MLHFLPNQTQMNLSTAICLGPETPGSACLSAINSPAGVSSRKQKLTSLLSIIALVLFCGASFAQQKLVSGSVKNAADSKPVAGASVMIKKSKKGTNTDLDGVFKINCTEDDTLVISAVGFKPKDVKVGKHTQLSVTLIGSAEDLQEVQVVTALGIRRANRSLGYSTTTVKGEQLTEAMAGNWTDALSGKVAGLNLIRSNSGPAGSNKIILRGENNLTGDNEALIVVDGVVINQGSGRRTSNGGETVYGTGSDNMPADYGSNLNDINPEDIESVTVLKGPGAAALYGQRGANGAIVITTKSGGGSKKMSVTVRSNASAERVNRWPDLQYEYGQGLAGADYYSYGAGVDGASTSGTSSAYGPKFDGQKFYQFNPGTQAQDSIRTPWVPYKDQSREYFQTGQTYTNSISVEGGTEKTTARFGLTNVSNKWILPNTGYKRNTVSMSVNSKLSDKLTISSKVDYNNKWSDNLPGAGYGNQSIMYWYIFWQPSADLNWLKNYWQNGKEDKAIEYPFSSFPENPYAVAYEFINRMNRNAVTGNIQATYNFTKELSLQVRTSLDMSYEQRAQERPYDAGAKFPKGSYRTQNIFSMESGADFFLRYTKKINHDFDINASIGGSMLRNNYNKDEVRADSLTYPGIYSMANAAGPLVTVPVKSKYNINSLYGMITANYRNMVYLDLTGRQDWNSVLATPTRTENAGFFYPSANLSFILSDAVKLPQAISFAKLRFSASGVGSGGTTPYITSFNYTSAGSLFNGGLENPTTLANPNLKPLKTITYEAGANVEFFKNRLGFDLAVYQGSTKNQILRRIVDQSSGYPYSMINIGQVNNKGIELAVNATPIMNPHGFKWTTGLVFSKNVNTIKQLADSSVVLFNGPTGGAQLVAQVGGSIGDLYGRGYVRAPDGQVVYDGTTGFALISDNVKKLGNTNPKGKIGFTNDFTYKQFHMHLLFDAQYGAVAYSLTHYKMAEQGKITSTLPGRYSGIIGNGVVLGKDGSYTKNTTIATDIDNYYRSHFGVDNAEGSTFSTDFIKFRELSLDYTINPSITKRIGVQRVTVGVYGRDLFIWSKWPGFDPEFGTLNGSDILQGFEIGQFPSTRSFGANIIVGL</sequence>
<comment type="subcellular location">
    <subcellularLocation>
        <location evidence="1">Cell outer membrane</location>
        <topology evidence="1">Multi-pass membrane protein</topology>
    </subcellularLocation>
</comment>
<dbReference type="NCBIfam" id="TIGR04057">
    <property type="entry name" value="SusC_RagA_signa"/>
    <property type="match status" value="1"/>
</dbReference>
<keyword evidence="1" id="KW-0813">Transport</keyword>
<evidence type="ECO:0000313" key="3">
    <source>
        <dbReference type="EMBL" id="MBV4359280.1"/>
    </source>
</evidence>
<evidence type="ECO:0000259" key="2">
    <source>
        <dbReference type="Pfam" id="PF07715"/>
    </source>
</evidence>
<dbReference type="EMBL" id="JAHSPG010000015">
    <property type="protein sequence ID" value="MBV4359280.1"/>
    <property type="molecule type" value="Genomic_DNA"/>
</dbReference>
<comment type="caution">
    <text evidence="3">The sequence shown here is derived from an EMBL/GenBank/DDBJ whole genome shotgun (WGS) entry which is preliminary data.</text>
</comment>
<keyword evidence="1" id="KW-0812">Transmembrane</keyword>
<proteinExistence type="inferred from homology"/>
<reference evidence="3" key="1">
    <citation type="submission" date="2021-06" db="EMBL/GenBank/DDBJ databases">
        <authorList>
            <person name="Huq M.A."/>
        </authorList>
    </citation>
    <scope>NUCLEOTIDE SEQUENCE</scope>
    <source>
        <strain evidence="3">MAH-26</strain>
    </source>
</reference>
<dbReference type="Proteomes" id="UP000812270">
    <property type="component" value="Unassembled WGS sequence"/>
</dbReference>
<comment type="similarity">
    <text evidence="1">Belongs to the TonB-dependent receptor family.</text>
</comment>
<evidence type="ECO:0000256" key="1">
    <source>
        <dbReference type="PROSITE-ProRule" id="PRU01360"/>
    </source>
</evidence>
<feature type="domain" description="TonB-dependent receptor plug" evidence="2">
    <location>
        <begin position="160"/>
        <end position="293"/>
    </location>
</feature>
<gene>
    <name evidence="3" type="ORF">KTO63_19080</name>
</gene>
<dbReference type="InterPro" id="IPR023996">
    <property type="entry name" value="TonB-dep_OMP_SusC/RagA"/>
</dbReference>
<keyword evidence="4" id="KW-1185">Reference proteome</keyword>
<accession>A0A9E2W450</accession>
<dbReference type="PROSITE" id="PS52016">
    <property type="entry name" value="TONB_DEPENDENT_REC_3"/>
    <property type="match status" value="1"/>
</dbReference>
<organism evidence="3 4">
    <name type="scientific">Pinibacter aurantiacus</name>
    <dbReference type="NCBI Taxonomy" id="2851599"/>
    <lineage>
        <taxon>Bacteria</taxon>
        <taxon>Pseudomonadati</taxon>
        <taxon>Bacteroidota</taxon>
        <taxon>Chitinophagia</taxon>
        <taxon>Chitinophagales</taxon>
        <taxon>Chitinophagaceae</taxon>
        <taxon>Pinibacter</taxon>
    </lineage>
</organism>
<dbReference type="InterPro" id="IPR023997">
    <property type="entry name" value="TonB-dep_OMP_SusC/RagA_CS"/>
</dbReference>
<keyword evidence="1" id="KW-0998">Cell outer membrane</keyword>
<name>A0A9E2W450_9BACT</name>
<dbReference type="Pfam" id="PF07715">
    <property type="entry name" value="Plug"/>
    <property type="match status" value="1"/>
</dbReference>
<dbReference type="AlphaFoldDB" id="A0A9E2W450"/>
<evidence type="ECO:0000313" key="4">
    <source>
        <dbReference type="Proteomes" id="UP000812270"/>
    </source>
</evidence>
<keyword evidence="1" id="KW-0472">Membrane</keyword>
<keyword evidence="1" id="KW-1134">Transmembrane beta strand</keyword>
<dbReference type="GO" id="GO:0009279">
    <property type="term" value="C:cell outer membrane"/>
    <property type="evidence" value="ECO:0007669"/>
    <property type="project" value="UniProtKB-SubCell"/>
</dbReference>
<dbReference type="NCBIfam" id="TIGR04056">
    <property type="entry name" value="OMP_RagA_SusC"/>
    <property type="match status" value="1"/>
</dbReference>